<gene>
    <name evidence="1" type="ORF">DERYTH_LOCUS13746</name>
</gene>
<organism evidence="1 2">
    <name type="scientific">Dentiscutata erythropus</name>
    <dbReference type="NCBI Taxonomy" id="1348616"/>
    <lineage>
        <taxon>Eukaryota</taxon>
        <taxon>Fungi</taxon>
        <taxon>Fungi incertae sedis</taxon>
        <taxon>Mucoromycota</taxon>
        <taxon>Glomeromycotina</taxon>
        <taxon>Glomeromycetes</taxon>
        <taxon>Diversisporales</taxon>
        <taxon>Gigasporaceae</taxon>
        <taxon>Dentiscutata</taxon>
    </lineage>
</organism>
<reference evidence="1" key="1">
    <citation type="submission" date="2021-06" db="EMBL/GenBank/DDBJ databases">
        <authorList>
            <person name="Kallberg Y."/>
            <person name="Tangrot J."/>
            <person name="Rosling A."/>
        </authorList>
    </citation>
    <scope>NUCLEOTIDE SEQUENCE</scope>
    <source>
        <strain evidence="1">MA453B</strain>
    </source>
</reference>
<proteinExistence type="predicted"/>
<dbReference type="EMBL" id="CAJVPY010009862">
    <property type="protein sequence ID" value="CAG8713178.1"/>
    <property type="molecule type" value="Genomic_DNA"/>
</dbReference>
<name>A0A9N9N8Z7_9GLOM</name>
<keyword evidence="2" id="KW-1185">Reference proteome</keyword>
<comment type="caution">
    <text evidence="1">The sequence shown here is derived from an EMBL/GenBank/DDBJ whole genome shotgun (WGS) entry which is preliminary data.</text>
</comment>
<evidence type="ECO:0000313" key="1">
    <source>
        <dbReference type="EMBL" id="CAG8713178.1"/>
    </source>
</evidence>
<dbReference type="OrthoDB" id="2446209at2759"/>
<protein>
    <submittedName>
        <fullName evidence="1">17007_t:CDS:1</fullName>
    </submittedName>
</protein>
<dbReference type="Proteomes" id="UP000789405">
    <property type="component" value="Unassembled WGS sequence"/>
</dbReference>
<accession>A0A9N9N8Z7</accession>
<evidence type="ECO:0000313" key="2">
    <source>
        <dbReference type="Proteomes" id="UP000789405"/>
    </source>
</evidence>
<dbReference type="AlphaFoldDB" id="A0A9N9N8Z7"/>
<sequence>MPQKKLQKKHLIKACTCRKAVIQKELMKNNSQRIYQISQITETFNKLNDEEFNKIFQYINNLNKPQIGITKKRRNLIKHIELLPDIQISDVYNLLKTMVYPKGKDIGKILSSYLQKKACDFISTGIYKQEFSATAILNTTKNLQKQVNKLEKNANVSAIKIDSFSKCLGKAHQAKALYISKIKSAIQNAKKVTSNQYQKVTKQLFKINNKEYAAKFVKLATDISLIRHTSISATIECVTTRYKTM</sequence>